<evidence type="ECO:0000313" key="1">
    <source>
        <dbReference type="EMBL" id="CAB4003304.1"/>
    </source>
</evidence>
<dbReference type="InterPro" id="IPR010666">
    <property type="entry name" value="Znf_GRF"/>
</dbReference>
<dbReference type="AlphaFoldDB" id="A0A6S7HE03"/>
<keyword evidence="2" id="KW-1185">Reference proteome</keyword>
<sequence>MECFHVKPAASSTTTRVTIWFCDETPSCEFFCHDEDCYLFSRVMQVCQNSGSNHPICPTHQRLAKLRVVKYKMKDNYGRPFFTCFDRHDPCNFWQWGDIYESSRPRCKHGMVCTVRKVKKDGPTQNRLFYCCPQIDSCGFFEWKGIESRVTKTGFVLFSDPLEYRYKNEDTGETFTSTNINAKEAYEEFLKKYE</sequence>
<dbReference type="Pfam" id="PF06839">
    <property type="entry name" value="Zn_ribbon_GRF"/>
    <property type="match status" value="2"/>
</dbReference>
<gene>
    <name evidence="1" type="ORF">PACLA_8A015599</name>
</gene>
<organism evidence="1 2">
    <name type="scientific">Paramuricea clavata</name>
    <name type="common">Red gorgonian</name>
    <name type="synonym">Violescent sea-whip</name>
    <dbReference type="NCBI Taxonomy" id="317549"/>
    <lineage>
        <taxon>Eukaryota</taxon>
        <taxon>Metazoa</taxon>
        <taxon>Cnidaria</taxon>
        <taxon>Anthozoa</taxon>
        <taxon>Octocorallia</taxon>
        <taxon>Malacalcyonacea</taxon>
        <taxon>Plexauridae</taxon>
        <taxon>Paramuricea</taxon>
    </lineage>
</organism>
<accession>A0A6S7HE03</accession>
<reference evidence="1" key="1">
    <citation type="submission" date="2020-04" db="EMBL/GenBank/DDBJ databases">
        <authorList>
            <person name="Alioto T."/>
            <person name="Alioto T."/>
            <person name="Gomez Garrido J."/>
        </authorList>
    </citation>
    <scope>NUCLEOTIDE SEQUENCE</scope>
    <source>
        <strain evidence="1">A484AB</strain>
    </source>
</reference>
<keyword evidence="1" id="KW-0540">Nuclease</keyword>
<dbReference type="EMBL" id="CACRXK020004591">
    <property type="protein sequence ID" value="CAB4003304.1"/>
    <property type="molecule type" value="Genomic_DNA"/>
</dbReference>
<dbReference type="GO" id="GO:0008270">
    <property type="term" value="F:zinc ion binding"/>
    <property type="evidence" value="ECO:0007669"/>
    <property type="project" value="InterPro"/>
</dbReference>
<dbReference type="Proteomes" id="UP001152795">
    <property type="component" value="Unassembled WGS sequence"/>
</dbReference>
<keyword evidence="1" id="KW-0255">Endonuclease</keyword>
<dbReference type="GO" id="GO:0004519">
    <property type="term" value="F:endonuclease activity"/>
    <property type="evidence" value="ECO:0007669"/>
    <property type="project" value="UniProtKB-KW"/>
</dbReference>
<keyword evidence="1" id="KW-0378">Hydrolase</keyword>
<evidence type="ECO:0000313" key="2">
    <source>
        <dbReference type="Proteomes" id="UP001152795"/>
    </source>
</evidence>
<comment type="caution">
    <text evidence="1">The sequence shown here is derived from an EMBL/GenBank/DDBJ whole genome shotgun (WGS) entry which is preliminary data.</text>
</comment>
<proteinExistence type="predicted"/>
<name>A0A6S7HE03_PARCT</name>
<dbReference type="PROSITE" id="PS51999">
    <property type="entry name" value="ZF_GRF"/>
    <property type="match status" value="2"/>
</dbReference>
<protein>
    <submittedName>
        <fullName evidence="1">Endonuclease 8-like 3, partial</fullName>
    </submittedName>
</protein>
<dbReference type="OrthoDB" id="498125at2759"/>